<dbReference type="CDD" id="cd17557">
    <property type="entry name" value="REC_Rcp-like"/>
    <property type="match status" value="1"/>
</dbReference>
<reference evidence="3 4" key="1">
    <citation type="submission" date="2019-02" db="EMBL/GenBank/DDBJ databases">
        <title>Deep-cultivation of Planctomycetes and their phenomic and genomic characterization uncovers novel biology.</title>
        <authorList>
            <person name="Wiegand S."/>
            <person name="Jogler M."/>
            <person name="Boedeker C."/>
            <person name="Pinto D."/>
            <person name="Vollmers J."/>
            <person name="Rivas-Marin E."/>
            <person name="Kohn T."/>
            <person name="Peeters S.H."/>
            <person name="Heuer A."/>
            <person name="Rast P."/>
            <person name="Oberbeckmann S."/>
            <person name="Bunk B."/>
            <person name="Jeske O."/>
            <person name="Meyerdierks A."/>
            <person name="Storesund J.E."/>
            <person name="Kallscheuer N."/>
            <person name="Luecker S."/>
            <person name="Lage O.M."/>
            <person name="Pohl T."/>
            <person name="Merkel B.J."/>
            <person name="Hornburger P."/>
            <person name="Mueller R.-W."/>
            <person name="Bruemmer F."/>
            <person name="Labrenz M."/>
            <person name="Spormann A.M."/>
            <person name="Op Den Camp H."/>
            <person name="Overmann J."/>
            <person name="Amann R."/>
            <person name="Jetten M.S.M."/>
            <person name="Mascher T."/>
            <person name="Medema M.H."/>
            <person name="Devos D.P."/>
            <person name="Kaster A.-K."/>
            <person name="Ovreas L."/>
            <person name="Rohde M."/>
            <person name="Galperin M.Y."/>
            <person name="Jogler C."/>
        </authorList>
    </citation>
    <scope>NUCLEOTIDE SEQUENCE [LARGE SCALE GENOMIC DNA]</scope>
    <source>
        <strain evidence="3 4">Pla100</strain>
    </source>
</reference>
<accession>A0A5C6AE30</accession>
<dbReference type="PROSITE" id="PS50110">
    <property type="entry name" value="RESPONSE_REGULATORY"/>
    <property type="match status" value="1"/>
</dbReference>
<dbReference type="InterPro" id="IPR001789">
    <property type="entry name" value="Sig_transdc_resp-reg_receiver"/>
</dbReference>
<dbReference type="Gene3D" id="3.40.50.2300">
    <property type="match status" value="1"/>
</dbReference>
<comment type="caution">
    <text evidence="3">The sequence shown here is derived from an EMBL/GenBank/DDBJ whole genome shotgun (WGS) entry which is preliminary data.</text>
</comment>
<feature type="modified residue" description="4-aspartylphosphate" evidence="1">
    <location>
        <position position="66"/>
    </location>
</feature>
<evidence type="ECO:0000313" key="4">
    <source>
        <dbReference type="Proteomes" id="UP000316213"/>
    </source>
</evidence>
<dbReference type="OrthoDB" id="195863at2"/>
<dbReference type="Proteomes" id="UP000316213">
    <property type="component" value="Unassembled WGS sequence"/>
</dbReference>
<gene>
    <name evidence="3" type="primary">rcp1_3</name>
    <name evidence="3" type="ORF">Pla100_29740</name>
</gene>
<dbReference type="RefSeq" id="WP_146578398.1">
    <property type="nucleotide sequence ID" value="NZ_SJPM01000005.1"/>
</dbReference>
<dbReference type="PANTHER" id="PTHR44520:SF2">
    <property type="entry name" value="RESPONSE REGULATOR RCP1"/>
    <property type="match status" value="1"/>
</dbReference>
<organism evidence="3 4">
    <name type="scientific">Neorhodopirellula pilleata</name>
    <dbReference type="NCBI Taxonomy" id="2714738"/>
    <lineage>
        <taxon>Bacteria</taxon>
        <taxon>Pseudomonadati</taxon>
        <taxon>Planctomycetota</taxon>
        <taxon>Planctomycetia</taxon>
        <taxon>Pirellulales</taxon>
        <taxon>Pirellulaceae</taxon>
        <taxon>Neorhodopirellula</taxon>
    </lineage>
</organism>
<sequence length="145" mass="16329">MIFETKTKILVVDDDEVDRAAIERAFRRVDRLDHLVLACDGLDALEKLRGHNNQALIHPPYVILLDLNMPRMSGHEFLAELRADPKLSDSIVFVLTTSDNDRDLRAAYARSVAGYIIKSNVDSDFENLLNLLDAYVSLATFPNDA</sequence>
<dbReference type="EMBL" id="SJPM01000005">
    <property type="protein sequence ID" value="TWT96493.1"/>
    <property type="molecule type" value="Genomic_DNA"/>
</dbReference>
<dbReference type="Pfam" id="PF00072">
    <property type="entry name" value="Response_reg"/>
    <property type="match status" value="1"/>
</dbReference>
<dbReference type="InterPro" id="IPR011006">
    <property type="entry name" value="CheY-like_superfamily"/>
</dbReference>
<keyword evidence="4" id="KW-1185">Reference proteome</keyword>
<dbReference type="InterPro" id="IPR052893">
    <property type="entry name" value="TCS_response_regulator"/>
</dbReference>
<dbReference type="AlphaFoldDB" id="A0A5C6AE30"/>
<proteinExistence type="predicted"/>
<dbReference type="PANTHER" id="PTHR44520">
    <property type="entry name" value="RESPONSE REGULATOR RCP1-RELATED"/>
    <property type="match status" value="1"/>
</dbReference>
<evidence type="ECO:0000256" key="1">
    <source>
        <dbReference type="PROSITE-ProRule" id="PRU00169"/>
    </source>
</evidence>
<protein>
    <submittedName>
        <fullName evidence="3">Response regulator rcp1</fullName>
    </submittedName>
</protein>
<dbReference type="SUPFAM" id="SSF52172">
    <property type="entry name" value="CheY-like"/>
    <property type="match status" value="1"/>
</dbReference>
<name>A0A5C6AE30_9BACT</name>
<feature type="domain" description="Response regulatory" evidence="2">
    <location>
        <begin position="8"/>
        <end position="133"/>
    </location>
</feature>
<evidence type="ECO:0000313" key="3">
    <source>
        <dbReference type="EMBL" id="TWT96493.1"/>
    </source>
</evidence>
<dbReference type="GO" id="GO:0000160">
    <property type="term" value="P:phosphorelay signal transduction system"/>
    <property type="evidence" value="ECO:0007669"/>
    <property type="project" value="InterPro"/>
</dbReference>
<keyword evidence="1" id="KW-0597">Phosphoprotein</keyword>
<dbReference type="SMART" id="SM00448">
    <property type="entry name" value="REC"/>
    <property type="match status" value="1"/>
</dbReference>
<evidence type="ECO:0000259" key="2">
    <source>
        <dbReference type="PROSITE" id="PS50110"/>
    </source>
</evidence>